<accession>A0A2G5UTL5</accession>
<dbReference type="EMBL" id="PDUG01000003">
    <property type="protein sequence ID" value="PIC42823.1"/>
    <property type="molecule type" value="Genomic_DNA"/>
</dbReference>
<dbReference type="Proteomes" id="UP000230233">
    <property type="component" value="Chromosome III"/>
</dbReference>
<comment type="caution">
    <text evidence="2">The sequence shown here is derived from an EMBL/GenBank/DDBJ whole genome shotgun (WGS) entry which is preliminary data.</text>
</comment>
<gene>
    <name evidence="2" type="primary">Cnig_chr_III.g9774</name>
    <name evidence="2" type="ORF">B9Z55_009774</name>
</gene>
<feature type="compositionally biased region" description="Polar residues" evidence="1">
    <location>
        <begin position="807"/>
        <end position="818"/>
    </location>
</feature>
<feature type="compositionally biased region" description="Polar residues" evidence="1">
    <location>
        <begin position="856"/>
        <end position="865"/>
    </location>
</feature>
<feature type="compositionally biased region" description="Low complexity" evidence="1">
    <location>
        <begin position="789"/>
        <end position="801"/>
    </location>
</feature>
<keyword evidence="3" id="KW-1185">Reference proteome</keyword>
<evidence type="ECO:0000313" key="2">
    <source>
        <dbReference type="EMBL" id="PIC42823.1"/>
    </source>
</evidence>
<evidence type="ECO:0000313" key="3">
    <source>
        <dbReference type="Proteomes" id="UP000230233"/>
    </source>
</evidence>
<feature type="compositionally biased region" description="Basic residues" evidence="1">
    <location>
        <begin position="833"/>
        <end position="849"/>
    </location>
</feature>
<protein>
    <recommendedName>
        <fullName evidence="4">SWIM-type domain-containing protein</fullName>
    </recommendedName>
</protein>
<reference evidence="3" key="1">
    <citation type="submission" date="2017-10" db="EMBL/GenBank/DDBJ databases">
        <title>Rapid genome shrinkage in a self-fertile nematode reveals novel sperm competition proteins.</title>
        <authorList>
            <person name="Yin D."/>
            <person name="Schwarz E.M."/>
            <person name="Thomas C.G."/>
            <person name="Felde R.L."/>
            <person name="Korf I.F."/>
            <person name="Cutter A.D."/>
            <person name="Schartner C.M."/>
            <person name="Ralston E.J."/>
            <person name="Meyer B.J."/>
            <person name="Haag E.S."/>
        </authorList>
    </citation>
    <scope>NUCLEOTIDE SEQUENCE [LARGE SCALE GENOMIC DNA]</scope>
    <source>
        <strain evidence="3">JU1422</strain>
    </source>
</reference>
<feature type="region of interest" description="Disordered" evidence="1">
    <location>
        <begin position="753"/>
        <end position="865"/>
    </location>
</feature>
<dbReference type="AlphaFoldDB" id="A0A2G5UTL5"/>
<name>A0A2G5UTL5_9PELO</name>
<proteinExistence type="predicted"/>
<evidence type="ECO:0008006" key="4">
    <source>
        <dbReference type="Google" id="ProtNLM"/>
    </source>
</evidence>
<sequence length="865" mass="98676">MTFLSTFLISSVFIEKSEKSSSNIDLKNLGKYSNQCFGDFRQKSESEKFLRNSEKKRKKKDCETQGNSYSAAHALTFDLQSTTLFVARPTTRRQPTAQLEFFFFNFENVWFSEAEEVDLAHLLKFKNERSLLIKIPSRICEKNPVDNFVWSKTKKNQDGTVAFRHQPRYMKIELFGTSVQSLKCTDLNDIFVHKQVFEYLDYTYSIYFTSSSGEIHICDAPIRKRLDKLEKEHIKTSILPMRSITHALKVANSSGIRVTRKQMANMARGVENVVYAKTGPRSKTSMVMVRELALAYPDTLWFQHDNNNLLTDITFVQVFEENCKIFLHSCPTQDQWNDWQIKVDSIKNGSDDFRKSEIKRILGQNPTGVIFPSRLNVDVTFNLGDVYVTAILGETKTFKTMASKKPRVLPLAYMLHATKSAHNHEKFATILKETFDKLQIPSEPRKIPCFILDGEVALENYPTILDTAAVRCDVHLLSLLRYEYAGKRAVEVAKPYLFGKMVNGKWKTGLLGVFDELTFQRRLKCFESRIDPKIVDWIEKNKAMLLESASAISKLRAGHLLQFSTNNANENFNAIIKTTVSKRFPVPELIRRLNSVFQEKHRECFLSALDGSEYVYFTLDLDGLSVDDRINAYSTAGLSSPCTLALNPPLRLAERFDLQKLYKEESHCANIQFQYELDDTYHLLDTTRNGRDKFIHVAHKNHNVECWNCGSTLPDFLCCHVIFVLCRLTQYEIDSYWSYQQQKTTRKQINAFPARSGSKISDRIGSKNSAQNHVRKIAEISSITVDTAPSPSSPTSSLRSVSPPPNGSFSASTPSAMCSTPLSSSDVSSSTSYRRKSDRSRKPIRKYTPSKRNDDSTSSGDSTVF</sequence>
<dbReference type="OrthoDB" id="5872323at2759"/>
<evidence type="ECO:0000256" key="1">
    <source>
        <dbReference type="SAM" id="MobiDB-lite"/>
    </source>
</evidence>
<feature type="compositionally biased region" description="Low complexity" evidence="1">
    <location>
        <begin position="819"/>
        <end position="832"/>
    </location>
</feature>
<organism evidence="2 3">
    <name type="scientific">Caenorhabditis nigoni</name>
    <dbReference type="NCBI Taxonomy" id="1611254"/>
    <lineage>
        <taxon>Eukaryota</taxon>
        <taxon>Metazoa</taxon>
        <taxon>Ecdysozoa</taxon>
        <taxon>Nematoda</taxon>
        <taxon>Chromadorea</taxon>
        <taxon>Rhabditida</taxon>
        <taxon>Rhabditina</taxon>
        <taxon>Rhabditomorpha</taxon>
        <taxon>Rhabditoidea</taxon>
        <taxon>Rhabditidae</taxon>
        <taxon>Peloderinae</taxon>
        <taxon>Caenorhabditis</taxon>
    </lineage>
</organism>